<dbReference type="InterPro" id="IPR027417">
    <property type="entry name" value="P-loop_NTPase"/>
</dbReference>
<dbReference type="Proteomes" id="UP000676565">
    <property type="component" value="Unassembled WGS sequence"/>
</dbReference>
<feature type="coiled-coil region" evidence="1">
    <location>
        <begin position="220"/>
        <end position="254"/>
    </location>
</feature>
<keyword evidence="1" id="KW-0175">Coiled coil</keyword>
<name>A0ABS5BMN1_9BACT</name>
<dbReference type="EMBL" id="JAGKQQ010000001">
    <property type="protein sequence ID" value="MBP3954938.1"/>
    <property type="molecule type" value="Genomic_DNA"/>
</dbReference>
<comment type="caution">
    <text evidence="3">The sequence shown here is derived from an EMBL/GenBank/DDBJ whole genome shotgun (WGS) entry which is preliminary data.</text>
</comment>
<evidence type="ECO:0000256" key="1">
    <source>
        <dbReference type="SAM" id="Coils"/>
    </source>
</evidence>
<feature type="compositionally biased region" description="Basic and acidic residues" evidence="2">
    <location>
        <begin position="7"/>
        <end position="20"/>
    </location>
</feature>
<keyword evidence="4" id="KW-1185">Reference proteome</keyword>
<reference evidence="3 4" key="1">
    <citation type="submission" date="2021-04" db="EMBL/GenBank/DDBJ databases">
        <authorList>
            <person name="Ivanova A."/>
        </authorList>
    </citation>
    <scope>NUCLEOTIDE SEQUENCE [LARGE SCALE GENOMIC DNA]</scope>
    <source>
        <strain evidence="3 4">G18</strain>
    </source>
</reference>
<sequence>MEQARNSARDDLSRARQERASLENARLQAEAALKGVEEEFSLVGGRHWEEQQERRTSLAEVGQKCSALETQPLSLSASELPLVMLPDLLAAVAEQDALERVAAESAFVRNLLVERDESLLAALAKSPEFTRTRIAVLSKLMSEDRESRAPGGAVETRVSLHDSVRGQLAHLRESRLEELSEQAALLIEQWQQAITDREDLERLLAATPNETDIGEVMSRLKTVTTELAKLDQQAADLDSDIAEKKQAHETAEQKLLNHLRTSAKEGFAQEDHVRMAALASQTREKMTEFMRRATEKKIDRLSGLITDSFRYLLRKESLVERIQIEPSTFAVTLFDSRGTSLSRDRLSEGEKQIFTISMLWGLARSSSRPLPAVVDTPMARLDSAHRTNLIDRYFPKASHQVIIFSTDTEVDREYYARLQPALARAYHLRHDEKEHSAVAEEGYFWKE</sequence>
<feature type="region of interest" description="Disordered" evidence="2">
    <location>
        <begin position="1"/>
        <end position="20"/>
    </location>
</feature>
<proteinExistence type="predicted"/>
<evidence type="ECO:0000313" key="3">
    <source>
        <dbReference type="EMBL" id="MBP3954938.1"/>
    </source>
</evidence>
<dbReference type="NCBIfam" id="TIGR03185">
    <property type="entry name" value="DNA_S_dndD"/>
    <property type="match status" value="1"/>
</dbReference>
<dbReference type="InterPro" id="IPR017599">
    <property type="entry name" value="DNA_S_DndD"/>
</dbReference>
<gene>
    <name evidence="3" type="primary">dndD</name>
    <name evidence="3" type="ORF">J8F10_06540</name>
</gene>
<evidence type="ECO:0000313" key="4">
    <source>
        <dbReference type="Proteomes" id="UP000676565"/>
    </source>
</evidence>
<evidence type="ECO:0000256" key="2">
    <source>
        <dbReference type="SAM" id="MobiDB-lite"/>
    </source>
</evidence>
<dbReference type="Gene3D" id="3.40.50.300">
    <property type="entry name" value="P-loop containing nucleotide triphosphate hydrolases"/>
    <property type="match status" value="1"/>
</dbReference>
<dbReference type="SUPFAM" id="SSF52540">
    <property type="entry name" value="P-loop containing nucleoside triphosphate hydrolases"/>
    <property type="match status" value="1"/>
</dbReference>
<protein>
    <submittedName>
        <fullName evidence="3">DNA sulfur modification protein DndD</fullName>
    </submittedName>
</protein>
<organism evidence="3 4">
    <name type="scientific">Gemmata palustris</name>
    <dbReference type="NCBI Taxonomy" id="2822762"/>
    <lineage>
        <taxon>Bacteria</taxon>
        <taxon>Pseudomonadati</taxon>
        <taxon>Planctomycetota</taxon>
        <taxon>Planctomycetia</taxon>
        <taxon>Gemmatales</taxon>
        <taxon>Gemmataceae</taxon>
        <taxon>Gemmata</taxon>
    </lineage>
</organism>
<accession>A0ABS5BMN1</accession>